<evidence type="ECO:0000313" key="2">
    <source>
        <dbReference type="EMBL" id="MEW2362028.1"/>
    </source>
</evidence>
<dbReference type="RefSeq" id="WP_359771599.1">
    <property type="nucleotide sequence ID" value="NZ_JBEYRR010000001.1"/>
</dbReference>
<gene>
    <name evidence="2" type="ORF">AB0887_08660</name>
</gene>
<dbReference type="Proteomes" id="UP001553843">
    <property type="component" value="Unassembled WGS sequence"/>
</dbReference>
<keyword evidence="3" id="KW-1185">Reference proteome</keyword>
<sequence>MGSLIGELEAREAAARARVEALEAELARLTAHLGDEREAWPRLRIARETVTEVITDLGGSGAAAPVAGGAEPGNPVHPGVRVVGVITVPHWRQGLSAAVLPDVYRHIIEVLTDAVKPMQAKQIAPRIGLRAVTGRGGS</sequence>
<evidence type="ECO:0000256" key="1">
    <source>
        <dbReference type="SAM" id="Coils"/>
    </source>
</evidence>
<reference evidence="2 3" key="1">
    <citation type="submission" date="2024-06" db="EMBL/GenBank/DDBJ databases">
        <title>The Natural Products Discovery Center: Release of the First 8490 Sequenced Strains for Exploring Actinobacteria Biosynthetic Diversity.</title>
        <authorList>
            <person name="Kalkreuter E."/>
            <person name="Kautsar S.A."/>
            <person name="Yang D."/>
            <person name="Bader C.D."/>
            <person name="Teijaro C.N."/>
            <person name="Fluegel L."/>
            <person name="Davis C.M."/>
            <person name="Simpson J.R."/>
            <person name="Lauterbach L."/>
            <person name="Steele A.D."/>
            <person name="Gui C."/>
            <person name="Meng S."/>
            <person name="Li G."/>
            <person name="Viehrig K."/>
            <person name="Ye F."/>
            <person name="Su P."/>
            <person name="Kiefer A.F."/>
            <person name="Nichols A."/>
            <person name="Cepeda A.J."/>
            <person name="Yan W."/>
            <person name="Fan B."/>
            <person name="Jiang Y."/>
            <person name="Adhikari A."/>
            <person name="Zheng C.-J."/>
            <person name="Schuster L."/>
            <person name="Cowan T.M."/>
            <person name="Smanski M.J."/>
            <person name="Chevrette M.G."/>
            <person name="De Carvalho L.P.S."/>
            <person name="Shen B."/>
        </authorList>
    </citation>
    <scope>NUCLEOTIDE SEQUENCE [LARGE SCALE GENOMIC DNA]</scope>
    <source>
        <strain evidence="2 3">NPDC047833</strain>
    </source>
</reference>
<keyword evidence="1" id="KW-0175">Coiled coil</keyword>
<comment type="caution">
    <text evidence="2">The sequence shown here is derived from an EMBL/GenBank/DDBJ whole genome shotgun (WGS) entry which is preliminary data.</text>
</comment>
<protein>
    <submittedName>
        <fullName evidence="2">Uncharacterized protein</fullName>
    </submittedName>
</protein>
<name>A0ABV3LRG2_9ACTN</name>
<accession>A0ABV3LRG2</accession>
<evidence type="ECO:0000313" key="3">
    <source>
        <dbReference type="Proteomes" id="UP001553843"/>
    </source>
</evidence>
<feature type="coiled-coil region" evidence="1">
    <location>
        <begin position="5"/>
        <end position="39"/>
    </location>
</feature>
<organism evidence="2 3">
    <name type="scientific">Streptomyces huasconensis</name>
    <dbReference type="NCBI Taxonomy" id="1854574"/>
    <lineage>
        <taxon>Bacteria</taxon>
        <taxon>Bacillati</taxon>
        <taxon>Actinomycetota</taxon>
        <taxon>Actinomycetes</taxon>
        <taxon>Kitasatosporales</taxon>
        <taxon>Streptomycetaceae</taxon>
        <taxon>Streptomyces</taxon>
    </lineage>
</organism>
<proteinExistence type="predicted"/>
<dbReference type="EMBL" id="JBEYRS010000003">
    <property type="protein sequence ID" value="MEW2362028.1"/>
    <property type="molecule type" value="Genomic_DNA"/>
</dbReference>